<evidence type="ECO:0000313" key="2">
    <source>
        <dbReference type="EMBL" id="SBS64207.1"/>
    </source>
</evidence>
<proteinExistence type="predicted"/>
<sequence length="90" mass="9608">MIKFLQISAIILPIALIGCGGDSSKKSTTTSKPKTQQVTATKSTLNQKLNKVDLQSKKLSSEGVDTIMNLPVGKTSLSISTPTKFSQVKQ</sequence>
<evidence type="ECO:0008006" key="4">
    <source>
        <dbReference type="Google" id="ProtNLM"/>
    </source>
</evidence>
<dbReference type="Proteomes" id="UP000092876">
    <property type="component" value="Unassembled WGS sequence"/>
</dbReference>
<dbReference type="PROSITE" id="PS51257">
    <property type="entry name" value="PROKAR_LIPOPROTEIN"/>
    <property type="match status" value="1"/>
</dbReference>
<organism evidence="2 3">
    <name type="scientific">Vibrio atlanticus</name>
    <dbReference type="NCBI Taxonomy" id="693153"/>
    <lineage>
        <taxon>Bacteria</taxon>
        <taxon>Pseudomonadati</taxon>
        <taxon>Pseudomonadota</taxon>
        <taxon>Gammaproteobacteria</taxon>
        <taxon>Vibrionales</taxon>
        <taxon>Vibrionaceae</taxon>
        <taxon>Vibrio</taxon>
    </lineage>
</organism>
<protein>
    <recommendedName>
        <fullName evidence="4">Lipoprotein</fullName>
    </recommendedName>
</protein>
<dbReference type="RefSeq" id="WP_041472770.1">
    <property type="nucleotide sequence ID" value="NC_011753.2"/>
</dbReference>
<dbReference type="GeneID" id="94232610"/>
<evidence type="ECO:0000256" key="1">
    <source>
        <dbReference type="SAM" id="MobiDB-lite"/>
    </source>
</evidence>
<feature type="region of interest" description="Disordered" evidence="1">
    <location>
        <begin position="22"/>
        <end position="42"/>
    </location>
</feature>
<dbReference type="EMBL" id="FLQP01000027">
    <property type="protein sequence ID" value="SBS64207.1"/>
    <property type="molecule type" value="Genomic_DNA"/>
</dbReference>
<feature type="compositionally biased region" description="Low complexity" evidence="1">
    <location>
        <begin position="26"/>
        <end position="35"/>
    </location>
</feature>
<evidence type="ECO:0000313" key="3">
    <source>
        <dbReference type="Proteomes" id="UP000092876"/>
    </source>
</evidence>
<dbReference type="AlphaFoldDB" id="A0A1C3ISA9"/>
<name>A0A1C3ISA9_9VIBR</name>
<reference evidence="3" key="1">
    <citation type="submission" date="2016-06" db="EMBL/GenBank/DDBJ databases">
        <authorList>
            <person name="Rodrigo-Torres Lidia"/>
            <person name="Arahal R.David."/>
        </authorList>
    </citation>
    <scope>NUCLEOTIDE SEQUENCE [LARGE SCALE GENOMIC DNA]</scope>
    <source>
        <strain evidence="3">CECT 7223</strain>
    </source>
</reference>
<gene>
    <name evidence="2" type="ORF">VAT7223_02065</name>
</gene>
<accession>A0A1C3ISA9</accession>